<organism evidence="12 13">
    <name type="scientific">Slackia piriformis YIT 12062</name>
    <dbReference type="NCBI Taxonomy" id="742818"/>
    <lineage>
        <taxon>Bacteria</taxon>
        <taxon>Bacillati</taxon>
        <taxon>Actinomycetota</taxon>
        <taxon>Coriobacteriia</taxon>
        <taxon>Eggerthellales</taxon>
        <taxon>Eggerthellaceae</taxon>
        <taxon>Slackia</taxon>
    </lineage>
</organism>
<evidence type="ECO:0000256" key="7">
    <source>
        <dbReference type="ARBA" id="ARBA00023002"/>
    </source>
</evidence>
<dbReference type="RefSeq" id="WP_009139928.1">
    <property type="nucleotide sequence ID" value="NZ_JH815199.1"/>
</dbReference>
<keyword evidence="6" id="KW-0479">Metal-binding</keyword>
<protein>
    <submittedName>
        <fullName evidence="12">Tat (Twin-arginine translocation) pathway signal sequence</fullName>
    </submittedName>
</protein>
<dbReference type="EMBL" id="ADMD01000009">
    <property type="protein sequence ID" value="EJZ83230.1"/>
    <property type="molecule type" value="Genomic_DNA"/>
</dbReference>
<dbReference type="Proteomes" id="UP000006069">
    <property type="component" value="Unassembled WGS sequence"/>
</dbReference>
<dbReference type="SUPFAM" id="SSF51905">
    <property type="entry name" value="FAD/NAD(P)-binding domain"/>
    <property type="match status" value="1"/>
</dbReference>
<dbReference type="InterPro" id="IPR023753">
    <property type="entry name" value="FAD/NAD-binding_dom"/>
</dbReference>
<feature type="domain" description="NADH:flavin oxidoreductase/NADH oxidase N-terminal" evidence="10">
    <location>
        <begin position="71"/>
        <end position="281"/>
    </location>
</feature>
<dbReference type="PROSITE" id="PS51257">
    <property type="entry name" value="PROKAR_LIPOPROTEIN"/>
    <property type="match status" value="1"/>
</dbReference>
<dbReference type="InterPro" id="IPR001155">
    <property type="entry name" value="OxRdtase_FMN_N"/>
</dbReference>
<evidence type="ECO:0000259" key="10">
    <source>
        <dbReference type="Pfam" id="PF00724"/>
    </source>
</evidence>
<reference evidence="12 13" key="1">
    <citation type="submission" date="2012-08" db="EMBL/GenBank/DDBJ databases">
        <title>The Genome Sequence of Slackia piriformis YIT 12062.</title>
        <authorList>
            <consortium name="The Broad Institute Genome Sequencing Platform"/>
            <person name="Earl A."/>
            <person name="Ward D."/>
            <person name="Feldgarden M."/>
            <person name="Gevers D."/>
            <person name="Morotomi M."/>
            <person name="Walker B."/>
            <person name="Young S.K."/>
            <person name="Zeng Q."/>
            <person name="Gargeya S."/>
            <person name="Fitzgerald M."/>
            <person name="Haas B."/>
            <person name="Abouelleil A."/>
            <person name="Alvarado L."/>
            <person name="Arachchi H.M."/>
            <person name="Berlin A.M."/>
            <person name="Chapman S.B."/>
            <person name="Goldberg J."/>
            <person name="Griggs A."/>
            <person name="Gujja S."/>
            <person name="Hansen M."/>
            <person name="Howarth C."/>
            <person name="Imamovic A."/>
            <person name="Larimer J."/>
            <person name="McCowen C."/>
            <person name="Montmayeur A."/>
            <person name="Murphy C."/>
            <person name="Neiman D."/>
            <person name="Pearson M."/>
            <person name="Priest M."/>
            <person name="Roberts A."/>
            <person name="Saif S."/>
            <person name="Shea T."/>
            <person name="Sisk P."/>
            <person name="Sykes S."/>
            <person name="Wortman J."/>
            <person name="Nusbaum C."/>
            <person name="Birren B."/>
        </authorList>
    </citation>
    <scope>NUCLEOTIDE SEQUENCE [LARGE SCALE GENOMIC DNA]</scope>
    <source>
        <strain evidence="12 13">YIT 12062</strain>
    </source>
</reference>
<feature type="domain" description="FAD/NAD(P)-binding" evidence="11">
    <location>
        <begin position="490"/>
        <end position="719"/>
    </location>
</feature>
<evidence type="ECO:0000256" key="4">
    <source>
        <dbReference type="ARBA" id="ARBA00022630"/>
    </source>
</evidence>
<dbReference type="Pfam" id="PF00724">
    <property type="entry name" value="Oxidored_FMN"/>
    <property type="match status" value="1"/>
</dbReference>
<evidence type="ECO:0000259" key="11">
    <source>
        <dbReference type="Pfam" id="PF07992"/>
    </source>
</evidence>
<keyword evidence="4" id="KW-0285">Flavoprotein</keyword>
<keyword evidence="8" id="KW-0408">Iron</keyword>
<evidence type="ECO:0000256" key="9">
    <source>
        <dbReference type="ARBA" id="ARBA00023014"/>
    </source>
</evidence>
<dbReference type="InterPro" id="IPR036188">
    <property type="entry name" value="FAD/NAD-bd_sf"/>
</dbReference>
<dbReference type="PANTHER" id="PTHR42917:SF2">
    <property type="entry name" value="2,4-DIENOYL-COA REDUCTASE [(2E)-ENOYL-COA-PRODUCING]"/>
    <property type="match status" value="1"/>
</dbReference>
<dbReference type="HOGENOM" id="CLU_012153_1_1_11"/>
<dbReference type="Pfam" id="PF07992">
    <property type="entry name" value="Pyr_redox_2"/>
    <property type="match status" value="1"/>
</dbReference>
<comment type="cofactor">
    <cofactor evidence="2">
        <name>[4Fe-4S] cluster</name>
        <dbReference type="ChEBI" id="CHEBI:49883"/>
    </cofactor>
</comment>
<dbReference type="PANTHER" id="PTHR42917">
    <property type="entry name" value="2,4-DIENOYL-COA REDUCTASE"/>
    <property type="match status" value="1"/>
</dbReference>
<dbReference type="SUPFAM" id="SSF51395">
    <property type="entry name" value="FMN-linked oxidoreductases"/>
    <property type="match status" value="1"/>
</dbReference>
<keyword evidence="9" id="KW-0411">Iron-sulfur</keyword>
<dbReference type="InterPro" id="IPR019546">
    <property type="entry name" value="TAT_signal_bac_arc"/>
</dbReference>
<dbReference type="Gene3D" id="3.20.20.70">
    <property type="entry name" value="Aldolase class I"/>
    <property type="match status" value="1"/>
</dbReference>
<dbReference type="eggNOG" id="COG0446">
    <property type="taxonomic scope" value="Bacteria"/>
</dbReference>
<accession>K0Z729</accession>
<dbReference type="GO" id="GO:0016491">
    <property type="term" value="F:oxidoreductase activity"/>
    <property type="evidence" value="ECO:0007669"/>
    <property type="project" value="UniProtKB-KW"/>
</dbReference>
<keyword evidence="13" id="KW-1185">Reference proteome</keyword>
<evidence type="ECO:0000256" key="6">
    <source>
        <dbReference type="ARBA" id="ARBA00022723"/>
    </source>
</evidence>
<dbReference type="PATRIC" id="fig|742818.3.peg.1846"/>
<sequence>MGDISRRSFLTGTAVTAGALASLGIVGCAPKTAPEASSASEAASEENVRAHAAKLNPQVETDTAATGACPSLFTEWTMGSLTLPNRVVKSAAGFIGVTSQGITGDLHMQHYGLLAKGGASIVYCDDFAELYPHFRAIPDVGKFVDWKEEELTAFVDNIHDNGSLAGYQLATMGLEFSGFQPDPTAIFQSSDCMDMTAQEISDLIADTITAAETLQRCGFDCVEINAAGENIGQTFMSRNRNKRDDEYGPQTFESRTRFVCEVVRGIKERCGKDFPIQVLINGVEENDKNIGDNALFTTVEENKAMCKLIEEAGADSLHVRIGPCGQHVAEFAGDLYFTGYGIEGTSGYGTQFDFQRHWQGMLKADQSGLGIMTKVAAEIKKAVSIPVGAVTYMDPARDPEFFESLIANGELDFILMNRPLSVDYDYLKKLEEGRLDEIRPCTRCMHCHWDSDASGNQIFSCRTNAAHPFRFASGQLTGGYEPEPASTVKNVMVVGAGPAGMEAARVAAQRGHKVTIYEKDGSLGGLLEFANNVKGPHENLAVLRNYFVKQMEVNGVEVVTNQEVDAAFINEKNPDAVVIATGGKRASLGLSSSNGTNVVSVEDFLTADIADDVVIAGSNVQAIDTAMYLLAQGKHVQVVTPSEAGAIGIGHSYWVRTYTQPTMKALGVRFWPKASVNSVGDGSITITTETGLEQELACGTLVDATDCLPNVELAEGLSVDVYTVGDCARPFNIDEAIFSGNAAARQI</sequence>
<proteinExistence type="inferred from homology"/>
<dbReference type="InterPro" id="IPR006311">
    <property type="entry name" value="TAT_signal"/>
</dbReference>
<evidence type="ECO:0000256" key="2">
    <source>
        <dbReference type="ARBA" id="ARBA00001966"/>
    </source>
</evidence>
<dbReference type="GO" id="GO:0051536">
    <property type="term" value="F:iron-sulfur cluster binding"/>
    <property type="evidence" value="ECO:0007669"/>
    <property type="project" value="UniProtKB-KW"/>
</dbReference>
<evidence type="ECO:0000313" key="13">
    <source>
        <dbReference type="Proteomes" id="UP000006069"/>
    </source>
</evidence>
<dbReference type="AlphaFoldDB" id="K0Z729"/>
<dbReference type="Gene3D" id="3.40.50.720">
    <property type="entry name" value="NAD(P)-binding Rossmann-like Domain"/>
    <property type="match status" value="1"/>
</dbReference>
<evidence type="ECO:0000256" key="5">
    <source>
        <dbReference type="ARBA" id="ARBA00022643"/>
    </source>
</evidence>
<evidence type="ECO:0000256" key="3">
    <source>
        <dbReference type="ARBA" id="ARBA00011048"/>
    </source>
</evidence>
<gene>
    <name evidence="12" type="ORF">HMPREF9451_01748</name>
</gene>
<dbReference type="InParanoid" id="K0Z729"/>
<dbReference type="GO" id="GO:0046872">
    <property type="term" value="F:metal ion binding"/>
    <property type="evidence" value="ECO:0007669"/>
    <property type="project" value="UniProtKB-KW"/>
</dbReference>
<keyword evidence="5" id="KW-0288">FMN</keyword>
<dbReference type="PROSITE" id="PS51318">
    <property type="entry name" value="TAT"/>
    <property type="match status" value="1"/>
</dbReference>
<name>K0Z729_9ACTN</name>
<evidence type="ECO:0000256" key="1">
    <source>
        <dbReference type="ARBA" id="ARBA00001917"/>
    </source>
</evidence>
<comment type="cofactor">
    <cofactor evidence="1">
        <name>FMN</name>
        <dbReference type="ChEBI" id="CHEBI:58210"/>
    </cofactor>
</comment>
<dbReference type="InterPro" id="IPR051793">
    <property type="entry name" value="NADH:flavin_oxidoreductase"/>
</dbReference>
<dbReference type="InterPro" id="IPR013785">
    <property type="entry name" value="Aldolase_TIM"/>
</dbReference>
<dbReference type="GO" id="GO:0010181">
    <property type="term" value="F:FMN binding"/>
    <property type="evidence" value="ECO:0007669"/>
    <property type="project" value="InterPro"/>
</dbReference>
<dbReference type="eggNOG" id="COG1902">
    <property type="taxonomic scope" value="Bacteria"/>
</dbReference>
<comment type="similarity">
    <text evidence="3">In the N-terminal section; belongs to the NADH:flavin oxidoreductase/NADH oxidase family.</text>
</comment>
<evidence type="ECO:0000256" key="8">
    <source>
        <dbReference type="ARBA" id="ARBA00023004"/>
    </source>
</evidence>
<evidence type="ECO:0000313" key="12">
    <source>
        <dbReference type="EMBL" id="EJZ83230.1"/>
    </source>
</evidence>
<dbReference type="Gene3D" id="3.50.50.60">
    <property type="entry name" value="FAD/NAD(P)-binding domain"/>
    <property type="match status" value="1"/>
</dbReference>
<keyword evidence="7" id="KW-0560">Oxidoreductase</keyword>
<comment type="caution">
    <text evidence="12">The sequence shown here is derived from an EMBL/GenBank/DDBJ whole genome shotgun (WGS) entry which is preliminary data.</text>
</comment>
<dbReference type="NCBIfam" id="TIGR01409">
    <property type="entry name" value="TAT_signal_seq"/>
    <property type="match status" value="1"/>
</dbReference>
<dbReference type="PRINTS" id="PR00368">
    <property type="entry name" value="FADPNR"/>
</dbReference>